<dbReference type="PRINTS" id="PR00193">
    <property type="entry name" value="MYOSINHEAVY"/>
</dbReference>
<feature type="compositionally biased region" description="Low complexity" evidence="7">
    <location>
        <begin position="992"/>
        <end position="1002"/>
    </location>
</feature>
<keyword evidence="1 6" id="KW-0547">Nucleotide-binding</keyword>
<dbReference type="GO" id="GO:0016020">
    <property type="term" value="C:membrane"/>
    <property type="evidence" value="ECO:0007669"/>
    <property type="project" value="TreeGrafter"/>
</dbReference>
<evidence type="ECO:0000256" key="1">
    <source>
        <dbReference type="ARBA" id="ARBA00022741"/>
    </source>
</evidence>
<keyword evidence="4 6" id="KW-0505">Motor protein</keyword>
<dbReference type="GO" id="GO:0051015">
    <property type="term" value="F:actin filament binding"/>
    <property type="evidence" value="ECO:0007669"/>
    <property type="project" value="TreeGrafter"/>
</dbReference>
<feature type="region of interest" description="Disordered" evidence="7">
    <location>
        <begin position="612"/>
        <end position="667"/>
    </location>
</feature>
<dbReference type="AlphaFoldDB" id="A0A0M0JEN9"/>
<keyword evidence="3 6" id="KW-0518">Myosin</keyword>
<dbReference type="GO" id="GO:0000146">
    <property type="term" value="F:microfilament motor activity"/>
    <property type="evidence" value="ECO:0007669"/>
    <property type="project" value="TreeGrafter"/>
</dbReference>
<evidence type="ECO:0000256" key="4">
    <source>
        <dbReference type="ARBA" id="ARBA00023175"/>
    </source>
</evidence>
<dbReference type="Pfam" id="PF00063">
    <property type="entry name" value="Myosin_head"/>
    <property type="match status" value="1"/>
</dbReference>
<dbReference type="OrthoDB" id="6108017at2759"/>
<dbReference type="Proteomes" id="UP000037460">
    <property type="component" value="Unassembled WGS sequence"/>
</dbReference>
<dbReference type="Gene3D" id="1.20.5.4820">
    <property type="match status" value="1"/>
</dbReference>
<keyword evidence="2 6" id="KW-0067">ATP-binding</keyword>
<feature type="compositionally biased region" description="Basic and acidic residues" evidence="7">
    <location>
        <begin position="1231"/>
        <end position="1242"/>
    </location>
</feature>
<feature type="compositionally biased region" description="Acidic residues" evidence="7">
    <location>
        <begin position="1003"/>
        <end position="1012"/>
    </location>
</feature>
<evidence type="ECO:0000313" key="9">
    <source>
        <dbReference type="EMBL" id="KOO25051.1"/>
    </source>
</evidence>
<dbReference type="GO" id="GO:0005524">
    <property type="term" value="F:ATP binding"/>
    <property type="evidence" value="ECO:0007669"/>
    <property type="project" value="UniProtKB-UniRule"/>
</dbReference>
<dbReference type="Gene3D" id="1.10.10.820">
    <property type="match status" value="1"/>
</dbReference>
<dbReference type="GO" id="GO:0007015">
    <property type="term" value="P:actin filament organization"/>
    <property type="evidence" value="ECO:0007669"/>
    <property type="project" value="TreeGrafter"/>
</dbReference>
<evidence type="ECO:0000256" key="2">
    <source>
        <dbReference type="ARBA" id="ARBA00022840"/>
    </source>
</evidence>
<dbReference type="InterPro" id="IPR036961">
    <property type="entry name" value="Kinesin_motor_dom_sf"/>
</dbReference>
<feature type="region of interest" description="Disordered" evidence="7">
    <location>
        <begin position="987"/>
        <end position="1012"/>
    </location>
</feature>
<dbReference type="PROSITE" id="PS50096">
    <property type="entry name" value="IQ"/>
    <property type="match status" value="1"/>
</dbReference>
<dbReference type="SUPFAM" id="SSF52540">
    <property type="entry name" value="P-loop containing nucleoside triphosphate hydrolases"/>
    <property type="match status" value="1"/>
</dbReference>
<feature type="domain" description="Myosin motor" evidence="8">
    <location>
        <begin position="64"/>
        <end position="798"/>
    </location>
</feature>
<dbReference type="Gene3D" id="1.20.120.720">
    <property type="entry name" value="Myosin VI head, motor domain, U50 subdomain"/>
    <property type="match status" value="1"/>
</dbReference>
<dbReference type="EMBL" id="JWZX01003024">
    <property type="protein sequence ID" value="KOO25051.1"/>
    <property type="molecule type" value="Genomic_DNA"/>
</dbReference>
<dbReference type="CDD" id="cd00124">
    <property type="entry name" value="MYSc"/>
    <property type="match status" value="1"/>
</dbReference>
<dbReference type="Gene3D" id="1.20.58.530">
    <property type="match status" value="1"/>
</dbReference>
<gene>
    <name evidence="9" type="ORF">Ctob_005393</name>
</gene>
<feature type="binding site" evidence="6">
    <location>
        <begin position="158"/>
        <end position="165"/>
    </location>
    <ligand>
        <name>ATP</name>
        <dbReference type="ChEBI" id="CHEBI:30616"/>
    </ligand>
</feature>
<name>A0A0M0JEN9_9EUKA</name>
<evidence type="ECO:0000256" key="3">
    <source>
        <dbReference type="ARBA" id="ARBA00023123"/>
    </source>
</evidence>
<comment type="caution">
    <text evidence="9">The sequence shown here is derived from an EMBL/GenBank/DDBJ whole genome shotgun (WGS) entry which is preliminary data.</text>
</comment>
<dbReference type="InterPro" id="IPR027417">
    <property type="entry name" value="P-loop_NTPase"/>
</dbReference>
<proteinExistence type="inferred from homology"/>
<dbReference type="Gene3D" id="3.40.850.10">
    <property type="entry name" value="Kinesin motor domain"/>
    <property type="match status" value="1"/>
</dbReference>
<organism evidence="9 10">
    <name type="scientific">Chrysochromulina tobinii</name>
    <dbReference type="NCBI Taxonomy" id="1460289"/>
    <lineage>
        <taxon>Eukaryota</taxon>
        <taxon>Haptista</taxon>
        <taxon>Haptophyta</taxon>
        <taxon>Prymnesiophyceae</taxon>
        <taxon>Prymnesiales</taxon>
        <taxon>Chrysochromulinaceae</taxon>
        <taxon>Chrysochromulina</taxon>
    </lineage>
</organism>
<protein>
    <submittedName>
        <fullName evidence="9">Isoform i</fullName>
    </submittedName>
</protein>
<keyword evidence="10" id="KW-1185">Reference proteome</keyword>
<evidence type="ECO:0000256" key="6">
    <source>
        <dbReference type="PROSITE-ProRule" id="PRU00782"/>
    </source>
</evidence>
<dbReference type="PROSITE" id="PS51456">
    <property type="entry name" value="MYOSIN_MOTOR"/>
    <property type="match status" value="1"/>
</dbReference>
<feature type="compositionally biased region" description="Basic and acidic residues" evidence="7">
    <location>
        <begin position="656"/>
        <end position="665"/>
    </location>
</feature>
<feature type="region of interest" description="Actin-binding" evidence="6">
    <location>
        <begin position="678"/>
        <end position="700"/>
    </location>
</feature>
<dbReference type="InterPro" id="IPR001609">
    <property type="entry name" value="Myosin_head_motor_dom-like"/>
</dbReference>
<evidence type="ECO:0000259" key="8">
    <source>
        <dbReference type="PROSITE" id="PS51456"/>
    </source>
</evidence>
<evidence type="ECO:0000256" key="7">
    <source>
        <dbReference type="SAM" id="MobiDB-lite"/>
    </source>
</evidence>
<accession>A0A0M0JEN9</accession>
<reference evidence="10" key="1">
    <citation type="journal article" date="2015" name="PLoS Genet.">
        <title>Genome Sequence and Transcriptome Analyses of Chrysochromulina tobin: Metabolic Tools for Enhanced Algal Fitness in the Prominent Order Prymnesiales (Haptophyceae).</title>
        <authorList>
            <person name="Hovde B.T."/>
            <person name="Deodato C.R."/>
            <person name="Hunsperger H.M."/>
            <person name="Ryken S.A."/>
            <person name="Yost W."/>
            <person name="Jha R.K."/>
            <person name="Patterson J."/>
            <person name="Monnat R.J. Jr."/>
            <person name="Barlow S.B."/>
            <person name="Starkenburg S.R."/>
            <person name="Cattolico R.A."/>
        </authorList>
    </citation>
    <scope>NUCLEOTIDE SEQUENCE</scope>
    <source>
        <strain evidence="10">CCMP291</strain>
    </source>
</reference>
<feature type="region of interest" description="Disordered" evidence="7">
    <location>
        <begin position="1197"/>
        <end position="1262"/>
    </location>
</feature>
<evidence type="ECO:0000313" key="10">
    <source>
        <dbReference type="Proteomes" id="UP000037460"/>
    </source>
</evidence>
<feature type="compositionally biased region" description="Basic residues" evidence="7">
    <location>
        <begin position="1243"/>
        <end position="1262"/>
    </location>
</feature>
<dbReference type="PANTHER" id="PTHR13140:SF706">
    <property type="entry name" value="DILUTE CLASS UNCONVENTIONAL MYOSIN, ISOFORM C"/>
    <property type="match status" value="1"/>
</dbReference>
<dbReference type="PANTHER" id="PTHR13140">
    <property type="entry name" value="MYOSIN"/>
    <property type="match status" value="1"/>
</dbReference>
<dbReference type="GO" id="GO:0016459">
    <property type="term" value="C:myosin complex"/>
    <property type="evidence" value="ECO:0007669"/>
    <property type="project" value="UniProtKB-KW"/>
</dbReference>
<keyword evidence="5 6" id="KW-0009">Actin-binding</keyword>
<sequence>MATTVLRGKQVWVRDPALADEDVFYKGKVISEDEKNVTVASLSDSSSTRVWPRELILECTLNDEDKKDHCNLDVLNSATLVENARARFQKDKIYTYISQLLLAINPFKYIEELYSEQAKEVYRGANWTQLEPHTYAIAEMSFQSMTIHNQSQSLLVSGESGAGKTETNKQLMDYIIWRAGVPAGSALAASNKASLDKRIMDTNPVLEAFGNAKSIRNNNSSRFGKYINLKFSKEWRVMGAEVRTFLLEKSRVTNASLARERSYHIFYQLLRGSQFDGKGCAQLKGKGPLDFMYTSLSGTNWVDAIDDVEDFHEFHRAMPNCGLNDEEHQEVYNVLGALLHISNVKYEAAGNDTIRIQPGASADLKTAERLLGITPIGQLLVEKVVKSPRSNNEYHIALDMGAAISQRDALVKHLYQMLFALIVQKINTQIQVERDFHRFIGLLDVFGFEVFQTNSFEQLCINYANERLHNFFLMRVFEVEIELYRMQNLQVPVLTYPDNSKVIELLEKSPTGIFPVLDAQCKTPKATDKTFNAAICKQHASHQHFSTLSGSKMKMSGVSDEDVFVIHHFAGDVCYSSASFLEKNTDSLSAQFEGILLKSTSSVVVQMVEGAKLGPKAPDNPGDQSARGKKGLEPGQMSARGEAGAMSHRGKKPGKGGKEEGDGKKASGSVSKTFLLGLKQLMREIATTHPFFIRCIKPNQKLVPKEFHVSMVLSQMERSGTIECVKLMQQGYPSRAPYADLMTRFKNALPEFMMTLNPGQFVELLLLACNCDQNDYQLGQDMVFFRSNKGGLLQELMMMRKDLVASRIVSNGLAKGYNDDPDYGQAFKELQAFVAMRMRKRKEARELFESAVMAAIQMQKWVRWGEAKTLQRSAAATHMQTVRRGRAARLQAAELRRIAEEKRLAEEAARKAAEEARLAAEAAAVAEAAERERLRIEAERLAEEARIAEAARIEAERQEAAAKKEAEEREARIAEEKRIADEIEAKRRQEEQVAAQQEAAQDALDDQDDEADQDHNKWFVQIPGKRGGSKEVHRHLMCKGVEWGFQYHNFYGDWELDTTQELCNDRPHYIHNTMYGGHAHLFHTIDPHYHVPRWVIGPSPGNENGWAFCESDALTPHEVKATWISWDGFEWHSCKSFRYEPKEHEMDGFSDEEDFEEGDDHDLYDENQFGMKDGFETNSKVNKVALTSSEYEHMMTNREAKADPKEEAPSKVQTVVEDDAEVEDNTAPGSGRDEDSSREDGKKGKKGKKGKDGKKEKGKKSK</sequence>
<dbReference type="GO" id="GO:0005737">
    <property type="term" value="C:cytoplasm"/>
    <property type="evidence" value="ECO:0007669"/>
    <property type="project" value="TreeGrafter"/>
</dbReference>
<comment type="similarity">
    <text evidence="6">Belongs to the TRAFAC class myosin-kinesin ATPase superfamily. Myosin family.</text>
</comment>
<dbReference type="SMART" id="SM00242">
    <property type="entry name" value="MYSc"/>
    <property type="match status" value="1"/>
</dbReference>
<evidence type="ECO:0000256" key="5">
    <source>
        <dbReference type="ARBA" id="ARBA00023203"/>
    </source>
</evidence>
<feature type="compositionally biased region" description="Basic and acidic residues" evidence="7">
    <location>
        <begin position="1197"/>
        <end position="1209"/>
    </location>
</feature>